<sequence>MKVAIKIIGALAVLGIAIVVAIASILTSMDYGRFKSNLAELVQDATGRELVITGDVDLAWSLNPTLSVTDVTLANAPWARAADGASNAPLIKLARLDAKISLRPLLSGRLDISYIVLDGVDIVLQTDGFGKANWEFTPPEKPAEAQEKSLAMQGVDALSQKLVFTPDVRDVRLRNVRVTYKDGASGAQIHTDLSRADFTAEGFENAIHGVVDAVYNTVDVKAEVELGSLAQLIGEGGAAFPVKAKISAPYLSADIIGTVDQPSAGMAVNARLQLKANDSTTLSQLLGMELPELGMATVLSSVSGSGTSYSFKGVDVQLGNSDFAGNVDVRLDGVRPQVTADLTSSLLDVNALLGIAPAHAETGPELERVFTTDPFDLSMLSIVDADVSLTAKRITVKELALTKTNLKAHLKDGTLDVSSLALTLDEGRLLARGRVDQSGKVPSISVHASMRGLDAGKIAAMIGQGRIVTMDLDGEVDVQGTGASTQALAATATGYVNLIGRDGQINDKAFTDLTSGIGSIFPWVSNKDANQISCFVAKWPLDKGNAVAQAVMLDTSGVNVQVTGNVDLPGELLHLTVFTKAKKVSLSSFAVPIRVKGALLKPRIDVNPGEAVVDTVGGVALAPAKLVAGLLVDALSLFASEEALKAAALKNDPCINALSESKTSSPAKHKSPEKPLPAAKDKPEPKREPQPSSDPSKSSGDPQKDLKKVGDALKKIF</sequence>
<dbReference type="RefSeq" id="WP_069957102.1">
    <property type="nucleotide sequence ID" value="NZ_MCGG01000012.1"/>
</dbReference>
<organism evidence="3 4">
    <name type="scientific">Magnetovibrio blakemorei</name>
    <dbReference type="NCBI Taxonomy" id="28181"/>
    <lineage>
        <taxon>Bacteria</taxon>
        <taxon>Pseudomonadati</taxon>
        <taxon>Pseudomonadota</taxon>
        <taxon>Alphaproteobacteria</taxon>
        <taxon>Rhodospirillales</taxon>
        <taxon>Magnetovibrionaceae</taxon>
        <taxon>Magnetovibrio</taxon>
    </lineage>
</organism>
<feature type="domain" description="AsmA" evidence="2">
    <location>
        <begin position="318"/>
        <end position="545"/>
    </location>
</feature>
<feature type="compositionally biased region" description="Low complexity" evidence="1">
    <location>
        <begin position="690"/>
        <end position="701"/>
    </location>
</feature>
<dbReference type="EMBL" id="MCGG01000012">
    <property type="protein sequence ID" value="OEJ68584.1"/>
    <property type="molecule type" value="Genomic_DNA"/>
</dbReference>
<dbReference type="GO" id="GO:0090313">
    <property type="term" value="P:regulation of protein targeting to membrane"/>
    <property type="evidence" value="ECO:0007669"/>
    <property type="project" value="TreeGrafter"/>
</dbReference>
<evidence type="ECO:0000256" key="1">
    <source>
        <dbReference type="SAM" id="MobiDB-lite"/>
    </source>
</evidence>
<dbReference type="InterPro" id="IPR052894">
    <property type="entry name" value="AsmA-related"/>
</dbReference>
<name>A0A1E5QA11_9PROT</name>
<feature type="domain" description="AsmA" evidence="2">
    <location>
        <begin position="1"/>
        <end position="191"/>
    </location>
</feature>
<gene>
    <name evidence="3" type="ORF">BEN30_00100</name>
</gene>
<feature type="compositionally biased region" description="Basic and acidic residues" evidence="1">
    <location>
        <begin position="679"/>
        <end position="689"/>
    </location>
</feature>
<dbReference type="STRING" id="28181.BEN30_00100"/>
<accession>A0A1E5QA11</accession>
<dbReference type="AlphaFoldDB" id="A0A1E5QA11"/>
<proteinExistence type="predicted"/>
<dbReference type="PANTHER" id="PTHR30441:SF4">
    <property type="entry name" value="PROTEIN ASMA"/>
    <property type="match status" value="1"/>
</dbReference>
<feature type="region of interest" description="Disordered" evidence="1">
    <location>
        <begin position="659"/>
        <end position="717"/>
    </location>
</feature>
<dbReference type="Pfam" id="PF05170">
    <property type="entry name" value="AsmA"/>
    <property type="match status" value="2"/>
</dbReference>
<protein>
    <recommendedName>
        <fullName evidence="2">AsmA domain-containing protein</fullName>
    </recommendedName>
</protein>
<dbReference type="PANTHER" id="PTHR30441">
    <property type="entry name" value="DUF748 DOMAIN-CONTAINING PROTEIN"/>
    <property type="match status" value="1"/>
</dbReference>
<reference evidence="4" key="1">
    <citation type="submission" date="2016-07" db="EMBL/GenBank/DDBJ databases">
        <authorList>
            <person name="Florea S."/>
            <person name="Webb J.S."/>
            <person name="Jaromczyk J."/>
            <person name="Schardl C.L."/>
        </authorList>
    </citation>
    <scope>NUCLEOTIDE SEQUENCE [LARGE SCALE GENOMIC DNA]</scope>
    <source>
        <strain evidence="4">MV-1</strain>
    </source>
</reference>
<feature type="compositionally biased region" description="Basic and acidic residues" evidence="1">
    <location>
        <begin position="702"/>
        <end position="717"/>
    </location>
</feature>
<evidence type="ECO:0000313" key="3">
    <source>
        <dbReference type="EMBL" id="OEJ68584.1"/>
    </source>
</evidence>
<keyword evidence="4" id="KW-1185">Reference proteome</keyword>
<dbReference type="OrthoDB" id="5749006at2"/>
<dbReference type="Proteomes" id="UP000095347">
    <property type="component" value="Unassembled WGS sequence"/>
</dbReference>
<evidence type="ECO:0000313" key="4">
    <source>
        <dbReference type="Proteomes" id="UP000095347"/>
    </source>
</evidence>
<dbReference type="GO" id="GO:0005886">
    <property type="term" value="C:plasma membrane"/>
    <property type="evidence" value="ECO:0007669"/>
    <property type="project" value="TreeGrafter"/>
</dbReference>
<dbReference type="InterPro" id="IPR007844">
    <property type="entry name" value="AsmA"/>
</dbReference>
<evidence type="ECO:0000259" key="2">
    <source>
        <dbReference type="Pfam" id="PF05170"/>
    </source>
</evidence>
<comment type="caution">
    <text evidence="3">The sequence shown here is derived from an EMBL/GenBank/DDBJ whole genome shotgun (WGS) entry which is preliminary data.</text>
</comment>